<gene>
    <name evidence="1" type="ORF">METZ01_LOCUS400815</name>
</gene>
<evidence type="ECO:0000313" key="1">
    <source>
        <dbReference type="EMBL" id="SVD47961.1"/>
    </source>
</evidence>
<sequence>VIYIILKDAMIPIKNKKNTLEVTIEQMRAFALNYIEKFAPSKQQLKTYLLKKYLRSKVNNVKISNISNLIDITLEDLE</sequence>
<feature type="non-terminal residue" evidence="1">
    <location>
        <position position="78"/>
    </location>
</feature>
<proteinExistence type="predicted"/>
<dbReference type="EMBL" id="UINC01153308">
    <property type="protein sequence ID" value="SVD47961.1"/>
    <property type="molecule type" value="Genomic_DNA"/>
</dbReference>
<name>A0A382VPW1_9ZZZZ</name>
<protein>
    <submittedName>
        <fullName evidence="1">Uncharacterized protein</fullName>
    </submittedName>
</protein>
<reference evidence="1" key="1">
    <citation type="submission" date="2018-05" db="EMBL/GenBank/DDBJ databases">
        <authorList>
            <person name="Lanie J.A."/>
            <person name="Ng W.-L."/>
            <person name="Kazmierczak K.M."/>
            <person name="Andrzejewski T.M."/>
            <person name="Davidsen T.M."/>
            <person name="Wayne K.J."/>
            <person name="Tettelin H."/>
            <person name="Glass J.I."/>
            <person name="Rusch D."/>
            <person name="Podicherti R."/>
            <person name="Tsui H.-C.T."/>
            <person name="Winkler M.E."/>
        </authorList>
    </citation>
    <scope>NUCLEOTIDE SEQUENCE</scope>
</reference>
<organism evidence="1">
    <name type="scientific">marine metagenome</name>
    <dbReference type="NCBI Taxonomy" id="408172"/>
    <lineage>
        <taxon>unclassified sequences</taxon>
        <taxon>metagenomes</taxon>
        <taxon>ecological metagenomes</taxon>
    </lineage>
</organism>
<dbReference type="AlphaFoldDB" id="A0A382VPW1"/>
<accession>A0A382VPW1</accession>
<feature type="non-terminal residue" evidence="1">
    <location>
        <position position="1"/>
    </location>
</feature>